<evidence type="ECO:0000256" key="1">
    <source>
        <dbReference type="ARBA" id="ARBA00023002"/>
    </source>
</evidence>
<dbReference type="GO" id="GO:0030267">
    <property type="term" value="F:glyoxylate reductase (NADPH) activity"/>
    <property type="evidence" value="ECO:0007669"/>
    <property type="project" value="UniProtKB-EC"/>
</dbReference>
<keyword evidence="2" id="KW-0520">NAD</keyword>
<dbReference type="GO" id="GO:0051287">
    <property type="term" value="F:NAD binding"/>
    <property type="evidence" value="ECO:0007669"/>
    <property type="project" value="InterPro"/>
</dbReference>
<comment type="caution">
    <text evidence="4">The sequence shown here is derived from an EMBL/GenBank/DDBJ whole genome shotgun (WGS) entry which is preliminary data.</text>
</comment>
<dbReference type="AlphaFoldDB" id="A0A231HAU0"/>
<dbReference type="Proteomes" id="UP000215506">
    <property type="component" value="Unassembled WGS sequence"/>
</dbReference>
<gene>
    <name evidence="4" type="primary">ghrA</name>
    <name evidence="4" type="ORF">B7C42_02283</name>
</gene>
<keyword evidence="4" id="KW-0670">Pyruvate</keyword>
<organism evidence="4 5">
    <name type="scientific">Nocardia cerradoensis</name>
    <dbReference type="NCBI Taxonomy" id="85688"/>
    <lineage>
        <taxon>Bacteria</taxon>
        <taxon>Bacillati</taxon>
        <taxon>Actinomycetota</taxon>
        <taxon>Actinomycetes</taxon>
        <taxon>Mycobacteriales</taxon>
        <taxon>Nocardiaceae</taxon>
        <taxon>Nocardia</taxon>
    </lineage>
</organism>
<dbReference type="PANTHER" id="PTHR43333">
    <property type="entry name" value="2-HACID_DH_C DOMAIN-CONTAINING PROTEIN"/>
    <property type="match status" value="1"/>
</dbReference>
<accession>A0A231HAU0</accession>
<dbReference type="Gene3D" id="3.40.50.720">
    <property type="entry name" value="NAD(P)-binding Rossmann-like Domain"/>
    <property type="match status" value="2"/>
</dbReference>
<evidence type="ECO:0000313" key="4">
    <source>
        <dbReference type="EMBL" id="OXR45990.1"/>
    </source>
</evidence>
<dbReference type="InterPro" id="IPR036291">
    <property type="entry name" value="NAD(P)-bd_dom_sf"/>
</dbReference>
<dbReference type="EMBL" id="NGAF01000003">
    <property type="protein sequence ID" value="OXR45990.1"/>
    <property type="molecule type" value="Genomic_DNA"/>
</dbReference>
<dbReference type="EC" id="1.1.1.79" evidence="4"/>
<dbReference type="InterPro" id="IPR006140">
    <property type="entry name" value="D-isomer_DH_NAD-bd"/>
</dbReference>
<sequence length="302" mass="31793">MAVTVLVPHEIGVSALAHLDGVSAVHYRHGVLPPGAEAARVLIPDFPAGAGTVALAHRLPELGLVQLLTSTAEGWVGALPEGVLLSHARGAHGDGVAEWVLGALIALYRDFAVFARARQERRWTTRPTDTLYGKRVLIVGAGDLAHALTRALTPFRTSVTLVARTARAGVRPVGELPALLPHHDIVVLAVPATARTRRLADARMLARMPDGAILVNVSAGPVVDTEALVAELSSQRLRAALDVTDPEPLPPDHPLWGAPGLFLTPHVAGTGSHSTSRAYAVAAAQIERFLTGRIPDNLVSAR</sequence>
<keyword evidence="5" id="KW-1185">Reference proteome</keyword>
<evidence type="ECO:0000313" key="5">
    <source>
        <dbReference type="Proteomes" id="UP000215506"/>
    </source>
</evidence>
<evidence type="ECO:0000259" key="3">
    <source>
        <dbReference type="Pfam" id="PF02826"/>
    </source>
</evidence>
<feature type="domain" description="D-isomer specific 2-hydroxyacid dehydrogenase NAD-binding" evidence="3">
    <location>
        <begin position="102"/>
        <end position="268"/>
    </location>
</feature>
<proteinExistence type="predicted"/>
<dbReference type="PANTHER" id="PTHR43333:SF1">
    <property type="entry name" value="D-ISOMER SPECIFIC 2-HYDROXYACID DEHYDROGENASE NAD-BINDING DOMAIN-CONTAINING PROTEIN"/>
    <property type="match status" value="1"/>
</dbReference>
<name>A0A231HAU0_9NOCA</name>
<keyword evidence="1 4" id="KW-0560">Oxidoreductase</keyword>
<dbReference type="SUPFAM" id="SSF51735">
    <property type="entry name" value="NAD(P)-binding Rossmann-fold domains"/>
    <property type="match status" value="1"/>
</dbReference>
<dbReference type="Pfam" id="PF02826">
    <property type="entry name" value="2-Hacid_dh_C"/>
    <property type="match status" value="1"/>
</dbReference>
<evidence type="ECO:0000256" key="2">
    <source>
        <dbReference type="ARBA" id="ARBA00023027"/>
    </source>
</evidence>
<dbReference type="RefSeq" id="WP_094025202.1">
    <property type="nucleotide sequence ID" value="NZ_NGAF01000003.1"/>
</dbReference>
<protein>
    <submittedName>
        <fullName evidence="4">Glyoxylate/hydroxypyruvate reductase A</fullName>
        <ecNumber evidence="4">1.1.1.79</ecNumber>
    </submittedName>
</protein>
<reference evidence="4 5" key="1">
    <citation type="submission" date="2017-07" db="EMBL/GenBank/DDBJ databases">
        <title>First draft Genome Sequence of Nocardia cerradoensis isolated from human infection.</title>
        <authorList>
            <person name="Carrasco G."/>
        </authorList>
    </citation>
    <scope>NUCLEOTIDE SEQUENCE [LARGE SCALE GENOMIC DNA]</scope>
    <source>
        <strain evidence="4 5">CNM20130759</strain>
    </source>
</reference>